<feature type="transmembrane region" description="Helical" evidence="6">
    <location>
        <begin position="335"/>
        <end position="353"/>
    </location>
</feature>
<dbReference type="InterPro" id="IPR002293">
    <property type="entry name" value="AA/rel_permease1"/>
</dbReference>
<keyword evidence="4 6" id="KW-1133">Transmembrane helix</keyword>
<feature type="transmembrane region" description="Helical" evidence="6">
    <location>
        <begin position="90"/>
        <end position="111"/>
    </location>
</feature>
<feature type="transmembrane region" description="Helical" evidence="6">
    <location>
        <begin position="245"/>
        <end position="265"/>
    </location>
</feature>
<keyword evidence="2" id="KW-0813">Transport</keyword>
<dbReference type="GO" id="GO:0022857">
    <property type="term" value="F:transmembrane transporter activity"/>
    <property type="evidence" value="ECO:0007669"/>
    <property type="project" value="InterPro"/>
</dbReference>
<feature type="transmembrane region" description="Helical" evidence="6">
    <location>
        <begin position="414"/>
        <end position="436"/>
    </location>
</feature>
<keyword evidence="3 6" id="KW-0812">Transmembrane</keyword>
<name>A0A8H7K4J7_BIOOC</name>
<evidence type="ECO:0000256" key="6">
    <source>
        <dbReference type="SAM" id="Phobius"/>
    </source>
</evidence>
<gene>
    <name evidence="7" type="ORF">IM811_005961</name>
</gene>
<evidence type="ECO:0008006" key="9">
    <source>
        <dbReference type="Google" id="ProtNLM"/>
    </source>
</evidence>
<feature type="transmembrane region" description="Helical" evidence="6">
    <location>
        <begin position="132"/>
        <end position="164"/>
    </location>
</feature>
<feature type="transmembrane region" description="Helical" evidence="6">
    <location>
        <begin position="387"/>
        <end position="408"/>
    </location>
</feature>
<keyword evidence="5 6" id="KW-0472">Membrane</keyword>
<dbReference type="Gene3D" id="1.20.1740.10">
    <property type="entry name" value="Amino acid/polyamine transporter I"/>
    <property type="match status" value="1"/>
</dbReference>
<comment type="subcellular location">
    <subcellularLocation>
        <location evidence="1">Membrane</location>
        <topology evidence="1">Multi-pass membrane protein</topology>
    </subcellularLocation>
</comment>
<evidence type="ECO:0000256" key="3">
    <source>
        <dbReference type="ARBA" id="ARBA00022692"/>
    </source>
</evidence>
<dbReference type="PANTHER" id="PTHR45649:SF19">
    <property type="entry name" value="TRANSPORTER, PUTATIVE (EUROFUNG)-RELATED"/>
    <property type="match status" value="1"/>
</dbReference>
<comment type="caution">
    <text evidence="7">The sequence shown here is derived from an EMBL/GenBank/DDBJ whole genome shotgun (WGS) entry which is preliminary data.</text>
</comment>
<dbReference type="PANTHER" id="PTHR45649">
    <property type="entry name" value="AMINO-ACID PERMEASE BAT1"/>
    <property type="match status" value="1"/>
</dbReference>
<feature type="transmembrane region" description="Helical" evidence="6">
    <location>
        <begin position="490"/>
        <end position="511"/>
    </location>
</feature>
<evidence type="ECO:0000313" key="7">
    <source>
        <dbReference type="EMBL" id="KAF9743621.1"/>
    </source>
</evidence>
<evidence type="ECO:0000256" key="4">
    <source>
        <dbReference type="ARBA" id="ARBA00022989"/>
    </source>
</evidence>
<feature type="transmembrane region" description="Helical" evidence="6">
    <location>
        <begin position="456"/>
        <end position="478"/>
    </location>
</feature>
<feature type="transmembrane region" description="Helical" evidence="6">
    <location>
        <begin position="285"/>
        <end position="306"/>
    </location>
</feature>
<organism evidence="7 8">
    <name type="scientific">Bionectria ochroleuca</name>
    <name type="common">Gliocladium roseum</name>
    <dbReference type="NCBI Taxonomy" id="29856"/>
    <lineage>
        <taxon>Eukaryota</taxon>
        <taxon>Fungi</taxon>
        <taxon>Dikarya</taxon>
        <taxon>Ascomycota</taxon>
        <taxon>Pezizomycotina</taxon>
        <taxon>Sordariomycetes</taxon>
        <taxon>Hypocreomycetidae</taxon>
        <taxon>Hypocreales</taxon>
        <taxon>Bionectriaceae</taxon>
        <taxon>Clonostachys</taxon>
    </lineage>
</organism>
<feature type="transmembrane region" description="Helical" evidence="6">
    <location>
        <begin position="208"/>
        <end position="225"/>
    </location>
</feature>
<sequence>MSRMKTVEKSAADDTIDLDLQQTPTAPESIRDGDTGMAYVDSEATHFKKEMGWLSIVAVSFDSMATWNTFPSTLLVSFVYGGPAATVWGIMLVGIIYIPIALTLCELVSAYPSIGGQYHWSSILAPPKYRRGISYVCGSISWFSWITLTAAGAGALGNFAIALISWQNPEYEVKNWHVFLFYQCSNILSFAVNVWGKAFLTKIYKASFIFSIFACFTIFIAVLVGQKDKQSSSFVWTTLINNTGWPDGLAFLITLSGPTVMYCPIDGVVHLVEDTKRPRTVIPKAILTSLAISFVCATAFGVGTTYCISDFEAALTSRTGFPAFEIWRQAMNSDAWALAFLSFLLIMVPASTLTTTQIVSRMTWSFANDKALIFSDYLSKVTAKDKVPLGALCFNAFLIFLIGCLYLISSSAFIAILNISVVFQQITLAFPSALLLYRRRDPHYLPADAPFKIPNIVGWASNIISVAYAIVAVIVFQFPWSATVEFSTTMNFTCLVFGAFIVASTATWFLFARKRYTPPTMAHDHEHN</sequence>
<protein>
    <recommendedName>
        <fullName evidence="9">Amino acid transporter</fullName>
    </recommendedName>
</protein>
<evidence type="ECO:0000256" key="5">
    <source>
        <dbReference type="ARBA" id="ARBA00023136"/>
    </source>
</evidence>
<evidence type="ECO:0000256" key="1">
    <source>
        <dbReference type="ARBA" id="ARBA00004141"/>
    </source>
</evidence>
<dbReference type="Pfam" id="PF13520">
    <property type="entry name" value="AA_permease_2"/>
    <property type="match status" value="1"/>
</dbReference>
<dbReference type="AlphaFoldDB" id="A0A8H7K4J7"/>
<proteinExistence type="predicted"/>
<evidence type="ECO:0000313" key="8">
    <source>
        <dbReference type="Proteomes" id="UP000616885"/>
    </source>
</evidence>
<reference evidence="7" key="1">
    <citation type="submission" date="2020-10" db="EMBL/GenBank/DDBJ databases">
        <title>High-Quality Genome Resource of Clonostachys rosea strain S41 by Oxford Nanopore Long-Read Sequencing.</title>
        <authorList>
            <person name="Wang H."/>
        </authorList>
    </citation>
    <scope>NUCLEOTIDE SEQUENCE</scope>
    <source>
        <strain evidence="7">S41</strain>
    </source>
</reference>
<dbReference type="Proteomes" id="UP000616885">
    <property type="component" value="Unassembled WGS sequence"/>
</dbReference>
<accession>A0A8H7K4J7</accession>
<dbReference type="PIRSF" id="PIRSF006060">
    <property type="entry name" value="AA_transporter"/>
    <property type="match status" value="1"/>
</dbReference>
<feature type="transmembrane region" description="Helical" evidence="6">
    <location>
        <begin position="176"/>
        <end position="196"/>
    </location>
</feature>
<dbReference type="EMBL" id="JADCTT010000016">
    <property type="protein sequence ID" value="KAF9743621.1"/>
    <property type="molecule type" value="Genomic_DNA"/>
</dbReference>
<evidence type="ECO:0000256" key="2">
    <source>
        <dbReference type="ARBA" id="ARBA00022448"/>
    </source>
</evidence>
<dbReference type="GO" id="GO:0016020">
    <property type="term" value="C:membrane"/>
    <property type="evidence" value="ECO:0007669"/>
    <property type="project" value="UniProtKB-SubCell"/>
</dbReference>